<dbReference type="Pfam" id="PF13614">
    <property type="entry name" value="AAA_31"/>
    <property type="match status" value="1"/>
</dbReference>
<dbReference type="Gene3D" id="3.40.50.300">
    <property type="entry name" value="P-loop containing nucleotide triphosphate hydrolases"/>
    <property type="match status" value="1"/>
</dbReference>
<dbReference type="PANTHER" id="PTHR32309:SF13">
    <property type="entry name" value="FERRIC ENTEROBACTIN TRANSPORT PROTEIN FEPE"/>
    <property type="match status" value="1"/>
</dbReference>
<organism evidence="10 11">
    <name type="scientific">Listeria rocourtiae</name>
    <dbReference type="NCBI Taxonomy" id="647910"/>
    <lineage>
        <taxon>Bacteria</taxon>
        <taxon>Bacillati</taxon>
        <taxon>Bacillota</taxon>
        <taxon>Bacilli</taxon>
        <taxon>Bacillales</taxon>
        <taxon>Listeriaceae</taxon>
        <taxon>Listeria</taxon>
    </lineage>
</organism>
<dbReference type="GO" id="GO:0005524">
    <property type="term" value="F:ATP binding"/>
    <property type="evidence" value="ECO:0007669"/>
    <property type="project" value="UniProtKB-KW"/>
</dbReference>
<keyword evidence="6" id="KW-0067">ATP-binding</keyword>
<evidence type="ECO:0000259" key="9">
    <source>
        <dbReference type="Pfam" id="PF13614"/>
    </source>
</evidence>
<dbReference type="EMBL" id="SNZK01000005">
    <property type="protein sequence ID" value="TDR53140.1"/>
    <property type="molecule type" value="Genomic_DNA"/>
</dbReference>
<reference evidence="10 11" key="1">
    <citation type="submission" date="2019-03" db="EMBL/GenBank/DDBJ databases">
        <title>Genomic Encyclopedia of Type Strains, Phase III (KMG-III): the genomes of soil and plant-associated and newly described type strains.</title>
        <authorList>
            <person name="Whitman W."/>
        </authorList>
    </citation>
    <scope>NUCLEOTIDE SEQUENCE [LARGE SCALE GENOMIC DNA]</scope>
    <source>
        <strain evidence="10 11">CECT 7972</strain>
    </source>
</reference>
<evidence type="ECO:0000256" key="2">
    <source>
        <dbReference type="ARBA" id="ARBA00011903"/>
    </source>
</evidence>
<dbReference type="GO" id="GO:0004715">
    <property type="term" value="F:non-membrane spanning protein tyrosine kinase activity"/>
    <property type="evidence" value="ECO:0007669"/>
    <property type="project" value="UniProtKB-EC"/>
</dbReference>
<dbReference type="Proteomes" id="UP000295558">
    <property type="component" value="Unassembled WGS sequence"/>
</dbReference>
<comment type="similarity">
    <text evidence="1">Belongs to the CpsD/CapB family.</text>
</comment>
<dbReference type="EC" id="2.7.10.2" evidence="2"/>
<dbReference type="InterPro" id="IPR050445">
    <property type="entry name" value="Bact_polysacc_biosynth/exp"/>
</dbReference>
<name>A0A4R6ZL65_9LIST</name>
<dbReference type="InterPro" id="IPR005702">
    <property type="entry name" value="Wzc-like_C"/>
</dbReference>
<keyword evidence="3" id="KW-0808">Transferase</keyword>
<evidence type="ECO:0000313" key="10">
    <source>
        <dbReference type="EMBL" id="TDR53140.1"/>
    </source>
</evidence>
<keyword evidence="5" id="KW-0418">Kinase</keyword>
<dbReference type="GO" id="GO:0005886">
    <property type="term" value="C:plasma membrane"/>
    <property type="evidence" value="ECO:0007669"/>
    <property type="project" value="TreeGrafter"/>
</dbReference>
<evidence type="ECO:0000256" key="1">
    <source>
        <dbReference type="ARBA" id="ARBA00007316"/>
    </source>
</evidence>
<sequence length="229" mass="25517">MSALRKSHENMLVWEKLPGTEVRSVFFEKLNSIQSSIQFSNNKAQIITVTSAHKGEGKTFTSMNLAAVYAMQGKRVLIIDADMHNPRLSKSFQQVNKPGFSSVLTGVVDYQEAVQETGLENLYFLPVGPLPPAPTKLLNSEHFQTFIACVREAYDLILFDTPPILLISDSRTIGAASDGVILVIKAAYTKKADICRAIDLIEAKQDKFLGAIYNDKKLSKREMATYSYY</sequence>
<protein>
    <recommendedName>
        <fullName evidence="2">non-specific protein-tyrosine kinase</fullName>
        <ecNumber evidence="2">2.7.10.2</ecNumber>
    </recommendedName>
</protein>
<feature type="domain" description="AAA" evidence="9">
    <location>
        <begin position="45"/>
        <end position="203"/>
    </location>
</feature>
<evidence type="ECO:0000256" key="5">
    <source>
        <dbReference type="ARBA" id="ARBA00022777"/>
    </source>
</evidence>
<gene>
    <name evidence="10" type="ORF">DFP96_10564</name>
</gene>
<dbReference type="AlphaFoldDB" id="A0A4R6ZL65"/>
<dbReference type="RefSeq" id="WP_051994274.1">
    <property type="nucleotide sequence ID" value="NZ_JAASUO010000007.1"/>
</dbReference>
<keyword evidence="11" id="KW-1185">Reference proteome</keyword>
<evidence type="ECO:0000256" key="4">
    <source>
        <dbReference type="ARBA" id="ARBA00022741"/>
    </source>
</evidence>
<dbReference type="InterPro" id="IPR025669">
    <property type="entry name" value="AAA_dom"/>
</dbReference>
<keyword evidence="7" id="KW-0829">Tyrosine-protein kinase</keyword>
<evidence type="ECO:0000256" key="8">
    <source>
        <dbReference type="ARBA" id="ARBA00051245"/>
    </source>
</evidence>
<dbReference type="OrthoDB" id="9794577at2"/>
<dbReference type="STRING" id="1265846.PROCOU_08387"/>
<evidence type="ECO:0000313" key="11">
    <source>
        <dbReference type="Proteomes" id="UP000295558"/>
    </source>
</evidence>
<comment type="catalytic activity">
    <reaction evidence="8">
        <text>L-tyrosyl-[protein] + ATP = O-phospho-L-tyrosyl-[protein] + ADP + H(+)</text>
        <dbReference type="Rhea" id="RHEA:10596"/>
        <dbReference type="Rhea" id="RHEA-COMP:10136"/>
        <dbReference type="Rhea" id="RHEA-COMP:20101"/>
        <dbReference type="ChEBI" id="CHEBI:15378"/>
        <dbReference type="ChEBI" id="CHEBI:30616"/>
        <dbReference type="ChEBI" id="CHEBI:46858"/>
        <dbReference type="ChEBI" id="CHEBI:61978"/>
        <dbReference type="ChEBI" id="CHEBI:456216"/>
        <dbReference type="EC" id="2.7.10.2"/>
    </reaction>
</comment>
<dbReference type="InterPro" id="IPR027417">
    <property type="entry name" value="P-loop_NTPase"/>
</dbReference>
<comment type="caution">
    <text evidence="10">The sequence shown here is derived from an EMBL/GenBank/DDBJ whole genome shotgun (WGS) entry which is preliminary data.</text>
</comment>
<evidence type="ECO:0000256" key="7">
    <source>
        <dbReference type="ARBA" id="ARBA00023137"/>
    </source>
</evidence>
<keyword evidence="4" id="KW-0547">Nucleotide-binding</keyword>
<evidence type="ECO:0000256" key="3">
    <source>
        <dbReference type="ARBA" id="ARBA00022679"/>
    </source>
</evidence>
<dbReference type="PANTHER" id="PTHR32309">
    <property type="entry name" value="TYROSINE-PROTEIN KINASE"/>
    <property type="match status" value="1"/>
</dbReference>
<dbReference type="NCBIfam" id="TIGR01007">
    <property type="entry name" value="eps_fam"/>
    <property type="match status" value="1"/>
</dbReference>
<accession>A0A4R6ZL65</accession>
<proteinExistence type="inferred from homology"/>
<dbReference type="CDD" id="cd05387">
    <property type="entry name" value="BY-kinase"/>
    <property type="match status" value="1"/>
</dbReference>
<evidence type="ECO:0000256" key="6">
    <source>
        <dbReference type="ARBA" id="ARBA00022840"/>
    </source>
</evidence>
<dbReference type="SUPFAM" id="SSF52540">
    <property type="entry name" value="P-loop containing nucleoside triphosphate hydrolases"/>
    <property type="match status" value="1"/>
</dbReference>